<proteinExistence type="predicted"/>
<dbReference type="AlphaFoldDB" id="A0A6B0Y1V7"/>
<accession>A0A6B0Y1V7</accession>
<dbReference type="Pfam" id="PF08808">
    <property type="entry name" value="RES"/>
    <property type="match status" value="1"/>
</dbReference>
<dbReference type="EMBL" id="VXRY01000113">
    <property type="protein sequence ID" value="MXY33056.1"/>
    <property type="molecule type" value="Genomic_DNA"/>
</dbReference>
<reference evidence="2" key="1">
    <citation type="submission" date="2019-09" db="EMBL/GenBank/DDBJ databases">
        <title>Characterisation of the sponge microbiome using genome-centric metagenomics.</title>
        <authorList>
            <person name="Engelberts J.P."/>
            <person name="Robbins S.J."/>
            <person name="De Goeij J.M."/>
            <person name="Aranda M."/>
            <person name="Bell S.C."/>
            <person name="Webster N.S."/>
        </authorList>
    </citation>
    <scope>NUCLEOTIDE SEQUENCE</scope>
    <source>
        <strain evidence="2">SB0664_bin_43</strain>
    </source>
</reference>
<dbReference type="SMART" id="SM00953">
    <property type="entry name" value="RES"/>
    <property type="match status" value="1"/>
</dbReference>
<evidence type="ECO:0000313" key="2">
    <source>
        <dbReference type="EMBL" id="MXY33056.1"/>
    </source>
</evidence>
<gene>
    <name evidence="2" type="ORF">F4Y60_03005</name>
</gene>
<feature type="domain" description="RES" evidence="1">
    <location>
        <begin position="25"/>
        <end position="165"/>
    </location>
</feature>
<evidence type="ECO:0000259" key="1">
    <source>
        <dbReference type="SMART" id="SM00953"/>
    </source>
</evidence>
<organism evidence="2">
    <name type="scientific">Boseongicola sp. SB0664_bin_43</name>
    <dbReference type="NCBI Taxonomy" id="2604844"/>
    <lineage>
        <taxon>Bacteria</taxon>
        <taxon>Pseudomonadati</taxon>
        <taxon>Pseudomonadota</taxon>
        <taxon>Alphaproteobacteria</taxon>
        <taxon>Rhodobacterales</taxon>
        <taxon>Paracoccaceae</taxon>
        <taxon>Boseongicola</taxon>
    </lineage>
</organism>
<sequence>MTVLTGGRFAGTVCRAHNPRWSWSPLSGNGAAKHGGRFNPIGVPALYTSFKVTTALLEASPLGRPFQPLTLVSYQVDAGPLFDGRDARQLSSLGFMHSDLADPDWESVMLDGQVPVQHRFVADVRAAGHVGVVVPSFAHGAGPGDANLVFWEWANTGASAVTVIDDEGRLPRDDTSWSS</sequence>
<dbReference type="InterPro" id="IPR014914">
    <property type="entry name" value="RES_dom"/>
</dbReference>
<comment type="caution">
    <text evidence="2">The sequence shown here is derived from an EMBL/GenBank/DDBJ whole genome shotgun (WGS) entry which is preliminary data.</text>
</comment>
<protein>
    <submittedName>
        <fullName evidence="2">RES domain-containing protein</fullName>
    </submittedName>
</protein>
<name>A0A6B0Y1V7_9RHOB</name>